<comment type="caution">
    <text evidence="3">The sequence shown here is derived from an EMBL/GenBank/DDBJ whole genome shotgun (WGS) entry which is preliminary data.</text>
</comment>
<dbReference type="InterPro" id="IPR000639">
    <property type="entry name" value="Epox_hydrolase-like"/>
</dbReference>
<sequence length="322" mass="34289">MNSSTAQGPGSVSGAPNLPAGFTDTFTSRYIDTGDVRLHAVVGGDGPPLLLVHGWPQTWYAWRLLMPALARDFQVIAVDQRGIGLSDKPEDGYDAGTLAGDLIGLMDALGHQRFAVVGHDTGFVISYALAADHPDRVACAALAEIPGPPGATPSPPLFVPGAVNDRLWHIPFNRVDKVPEQLVAGREDIFFGYEFAIQGGKLPDDVVGYYVRLLSNPEALHGSFGFYRAFEATVEQNVQRQDRHLSMPVLAIGGQASHGGHVAEAMELIADDVRGVVIPDAGHWVAEQAPEQMLAALTAFLAPYRDTPTAVSLTRPDAAPVG</sequence>
<evidence type="ECO:0000256" key="1">
    <source>
        <dbReference type="ARBA" id="ARBA00022801"/>
    </source>
</evidence>
<dbReference type="PANTHER" id="PTHR43329">
    <property type="entry name" value="EPOXIDE HYDROLASE"/>
    <property type="match status" value="1"/>
</dbReference>
<dbReference type="GO" id="GO:0016787">
    <property type="term" value="F:hydrolase activity"/>
    <property type="evidence" value="ECO:0007669"/>
    <property type="project" value="UniProtKB-KW"/>
</dbReference>
<organism evidence="3 4">
    <name type="scientific">Plantactinospora solaniradicis</name>
    <dbReference type="NCBI Taxonomy" id="1723736"/>
    <lineage>
        <taxon>Bacteria</taxon>
        <taxon>Bacillati</taxon>
        <taxon>Actinomycetota</taxon>
        <taxon>Actinomycetes</taxon>
        <taxon>Micromonosporales</taxon>
        <taxon>Micromonosporaceae</taxon>
        <taxon>Plantactinospora</taxon>
    </lineage>
</organism>
<dbReference type="InterPro" id="IPR029058">
    <property type="entry name" value="AB_hydrolase_fold"/>
</dbReference>
<name>A0ABW1KQQ4_9ACTN</name>
<gene>
    <name evidence="3" type="ORF">ACFP2T_45790</name>
</gene>
<proteinExistence type="predicted"/>
<dbReference type="InterPro" id="IPR000073">
    <property type="entry name" value="AB_hydrolase_1"/>
</dbReference>
<dbReference type="Proteomes" id="UP001596203">
    <property type="component" value="Unassembled WGS sequence"/>
</dbReference>
<evidence type="ECO:0000313" key="4">
    <source>
        <dbReference type="Proteomes" id="UP001596203"/>
    </source>
</evidence>
<accession>A0ABW1KQQ4</accession>
<dbReference type="PRINTS" id="PR00111">
    <property type="entry name" value="ABHYDROLASE"/>
</dbReference>
<dbReference type="PRINTS" id="PR00412">
    <property type="entry name" value="EPOXHYDRLASE"/>
</dbReference>
<protein>
    <submittedName>
        <fullName evidence="3">Alpha/beta fold hydrolase</fullName>
    </submittedName>
</protein>
<evidence type="ECO:0000313" key="3">
    <source>
        <dbReference type="EMBL" id="MFC6023457.1"/>
    </source>
</evidence>
<reference evidence="4" key="1">
    <citation type="journal article" date="2019" name="Int. J. Syst. Evol. Microbiol.">
        <title>The Global Catalogue of Microorganisms (GCM) 10K type strain sequencing project: providing services to taxonomists for standard genome sequencing and annotation.</title>
        <authorList>
            <consortium name="The Broad Institute Genomics Platform"/>
            <consortium name="The Broad Institute Genome Sequencing Center for Infectious Disease"/>
            <person name="Wu L."/>
            <person name="Ma J."/>
        </authorList>
    </citation>
    <scope>NUCLEOTIDE SEQUENCE [LARGE SCALE GENOMIC DNA]</scope>
    <source>
        <strain evidence="4">ZS-35-S2</strain>
    </source>
</reference>
<dbReference type="RefSeq" id="WP_377433774.1">
    <property type="nucleotide sequence ID" value="NZ_JBHSPR010000090.1"/>
</dbReference>
<dbReference type="SUPFAM" id="SSF53474">
    <property type="entry name" value="alpha/beta-Hydrolases"/>
    <property type="match status" value="1"/>
</dbReference>
<dbReference type="EMBL" id="JBHSPR010000090">
    <property type="protein sequence ID" value="MFC6023457.1"/>
    <property type="molecule type" value="Genomic_DNA"/>
</dbReference>
<keyword evidence="4" id="KW-1185">Reference proteome</keyword>
<dbReference type="Gene3D" id="3.40.50.1820">
    <property type="entry name" value="alpha/beta hydrolase"/>
    <property type="match status" value="1"/>
</dbReference>
<feature type="domain" description="AB hydrolase-1" evidence="2">
    <location>
        <begin position="47"/>
        <end position="289"/>
    </location>
</feature>
<dbReference type="Pfam" id="PF00561">
    <property type="entry name" value="Abhydrolase_1"/>
    <property type="match status" value="1"/>
</dbReference>
<keyword evidence="1 3" id="KW-0378">Hydrolase</keyword>
<evidence type="ECO:0000259" key="2">
    <source>
        <dbReference type="Pfam" id="PF00561"/>
    </source>
</evidence>